<dbReference type="SFLD" id="SFLDG01129">
    <property type="entry name" value="C1.5:_HAD__Beta-PGM__Phosphata"/>
    <property type="match status" value="1"/>
</dbReference>
<dbReference type="RefSeq" id="WP_170148113.1">
    <property type="nucleotide sequence ID" value="NZ_QREG01000024.1"/>
</dbReference>
<dbReference type="Proteomes" id="UP000256779">
    <property type="component" value="Unassembled WGS sequence"/>
</dbReference>
<gene>
    <name evidence="1" type="ORF">C7460_12431</name>
</gene>
<accession>A0A3D9KYL3</accession>
<dbReference type="Pfam" id="PF00702">
    <property type="entry name" value="Hydrolase"/>
    <property type="match status" value="1"/>
</dbReference>
<proteinExistence type="predicted"/>
<organism evidence="1 2">
    <name type="scientific">Marinoscillum furvescens DSM 4134</name>
    <dbReference type="NCBI Taxonomy" id="1122208"/>
    <lineage>
        <taxon>Bacteria</taxon>
        <taxon>Pseudomonadati</taxon>
        <taxon>Bacteroidota</taxon>
        <taxon>Cytophagia</taxon>
        <taxon>Cytophagales</taxon>
        <taxon>Reichenbachiellaceae</taxon>
        <taxon>Marinoscillum</taxon>
    </lineage>
</organism>
<dbReference type="NCBIfam" id="TIGR01549">
    <property type="entry name" value="HAD-SF-IA-v1"/>
    <property type="match status" value="1"/>
</dbReference>
<dbReference type="InterPro" id="IPR052550">
    <property type="entry name" value="Pyrimidine_5'-ntase_YjjG"/>
</dbReference>
<dbReference type="Gene3D" id="1.10.150.240">
    <property type="entry name" value="Putative phosphatase, domain 2"/>
    <property type="match status" value="1"/>
</dbReference>
<dbReference type="InterPro" id="IPR036412">
    <property type="entry name" value="HAD-like_sf"/>
</dbReference>
<dbReference type="GO" id="GO:0008253">
    <property type="term" value="F:5'-nucleotidase activity"/>
    <property type="evidence" value="ECO:0007669"/>
    <property type="project" value="InterPro"/>
</dbReference>
<evidence type="ECO:0000313" key="1">
    <source>
        <dbReference type="EMBL" id="RED93621.1"/>
    </source>
</evidence>
<dbReference type="AlphaFoldDB" id="A0A3D9KYL3"/>
<dbReference type="NCBIfam" id="TIGR02254">
    <property type="entry name" value="YjjG_YfnB"/>
    <property type="match status" value="1"/>
</dbReference>
<keyword evidence="1" id="KW-0378">Hydrolase</keyword>
<reference evidence="1 2" key="1">
    <citation type="submission" date="2018-07" db="EMBL/GenBank/DDBJ databases">
        <title>Genomic Encyclopedia of Type Strains, Phase IV (KMG-IV): sequencing the most valuable type-strain genomes for metagenomic binning, comparative biology and taxonomic classification.</title>
        <authorList>
            <person name="Goeker M."/>
        </authorList>
    </citation>
    <scope>NUCLEOTIDE SEQUENCE [LARGE SCALE GENOMIC DNA]</scope>
    <source>
        <strain evidence="1 2">DSM 4134</strain>
    </source>
</reference>
<dbReference type="PANTHER" id="PTHR47478">
    <property type="match status" value="1"/>
</dbReference>
<name>A0A3D9KYL3_MARFU</name>
<dbReference type="InterPro" id="IPR011951">
    <property type="entry name" value="HAD-SF_hydro_IA_YjjG/PynA"/>
</dbReference>
<dbReference type="EMBL" id="QREG01000024">
    <property type="protein sequence ID" value="RED93621.1"/>
    <property type="molecule type" value="Genomic_DNA"/>
</dbReference>
<evidence type="ECO:0000313" key="2">
    <source>
        <dbReference type="Proteomes" id="UP000256779"/>
    </source>
</evidence>
<dbReference type="PANTHER" id="PTHR47478:SF1">
    <property type="entry name" value="PYRIMIDINE 5'-NUCLEOTIDASE YJJG"/>
    <property type="match status" value="1"/>
</dbReference>
<dbReference type="SFLD" id="SFLDS00003">
    <property type="entry name" value="Haloacid_Dehalogenase"/>
    <property type="match status" value="1"/>
</dbReference>
<comment type="caution">
    <text evidence="1">The sequence shown here is derived from an EMBL/GenBank/DDBJ whole genome shotgun (WGS) entry which is preliminary data.</text>
</comment>
<dbReference type="InterPro" id="IPR023214">
    <property type="entry name" value="HAD_sf"/>
</dbReference>
<dbReference type="InterPro" id="IPR023198">
    <property type="entry name" value="PGP-like_dom2"/>
</dbReference>
<dbReference type="InterPro" id="IPR006439">
    <property type="entry name" value="HAD-SF_hydro_IA"/>
</dbReference>
<sequence>MKHVTHIFFDLDHTLWDYDTNARAVLQDIYTRYEVSRLTTLDVDGFITHFFQANGALWKAFDRGEVDKEEIRERRFRQVLLACGAEDHSLADEMTRYFGFNCPRQPGVMEDAAMILEYLTKKYQLSIITNGFNDVQGVKLSACGLDKFFEHVFTSDTIGARKPSAEIFEHAMDTVGTTCGQALMIGDNPKTDILGAQNAGITPLLFNPTGKIKSECQYQIKHLGELMRLL</sequence>
<dbReference type="Gene3D" id="3.40.50.1000">
    <property type="entry name" value="HAD superfamily/HAD-like"/>
    <property type="match status" value="1"/>
</dbReference>
<protein>
    <submittedName>
        <fullName evidence="1">Putative hydrolase of the HAD superfamily</fullName>
    </submittedName>
</protein>
<keyword evidence="2" id="KW-1185">Reference proteome</keyword>
<dbReference type="SUPFAM" id="SSF56784">
    <property type="entry name" value="HAD-like"/>
    <property type="match status" value="1"/>
</dbReference>